<dbReference type="Proteomes" id="UP001064896">
    <property type="component" value="Chromosome"/>
</dbReference>
<organism evidence="2 3">
    <name type="scientific">Pseudomonas solani</name>
    <dbReference type="NCBI Taxonomy" id="2731552"/>
    <lineage>
        <taxon>Bacteria</taxon>
        <taxon>Pseudomonadati</taxon>
        <taxon>Pseudomonadota</taxon>
        <taxon>Gammaproteobacteria</taxon>
        <taxon>Pseudomonadales</taxon>
        <taxon>Pseudomonadaceae</taxon>
        <taxon>Pseudomonas</taxon>
    </lineage>
</organism>
<evidence type="ECO:0000313" key="3">
    <source>
        <dbReference type="Proteomes" id="UP001064896"/>
    </source>
</evidence>
<dbReference type="EMBL" id="AP023081">
    <property type="protein sequence ID" value="BCD85017.1"/>
    <property type="molecule type" value="Genomic_DNA"/>
</dbReference>
<accession>A0ABN6BM64</accession>
<feature type="compositionally biased region" description="Polar residues" evidence="1">
    <location>
        <begin position="1"/>
        <end position="10"/>
    </location>
</feature>
<feature type="region of interest" description="Disordered" evidence="1">
    <location>
        <begin position="1"/>
        <end position="30"/>
    </location>
</feature>
<evidence type="ECO:0000256" key="1">
    <source>
        <dbReference type="SAM" id="MobiDB-lite"/>
    </source>
</evidence>
<proteinExistence type="predicted"/>
<gene>
    <name evidence="2" type="ORF">PSm6_14240</name>
</gene>
<feature type="compositionally biased region" description="Low complexity" evidence="1">
    <location>
        <begin position="18"/>
        <end position="30"/>
    </location>
</feature>
<sequence>MNKASTTSSKRALAARRPGPLGSGSLSPGSSFAVLARPADQAPHAPGQPVYSGWLLKPLPACAAQMTADVIQ</sequence>
<reference evidence="2" key="1">
    <citation type="submission" date="2020-05" db="EMBL/GenBank/DDBJ databases">
        <title>Complete genome sequence of Pseudomonas sp. Sm006.</title>
        <authorList>
            <person name="Takeuchi K."/>
            <person name="Someya N."/>
        </authorList>
    </citation>
    <scope>NUCLEOTIDE SEQUENCE</scope>
    <source>
        <strain evidence="2">Sm006</strain>
    </source>
</reference>
<keyword evidence="3" id="KW-1185">Reference proteome</keyword>
<evidence type="ECO:0000313" key="2">
    <source>
        <dbReference type="EMBL" id="BCD85017.1"/>
    </source>
</evidence>
<protein>
    <submittedName>
        <fullName evidence="2">Uncharacterized protein</fullName>
    </submittedName>
</protein>
<name>A0ABN6BM64_9PSED</name>